<accession>A0ABU1B482</accession>
<gene>
    <name evidence="2" type="ORF">RFF62_05985</name>
</gene>
<feature type="transmembrane region" description="Helical" evidence="1">
    <location>
        <begin position="165"/>
        <end position="195"/>
    </location>
</feature>
<keyword evidence="1" id="KW-0472">Membrane</keyword>
<evidence type="ECO:0000313" key="2">
    <source>
        <dbReference type="EMBL" id="MDQ8833330.1"/>
    </source>
</evidence>
<comment type="caution">
    <text evidence="2">The sequence shown here is derived from an EMBL/GenBank/DDBJ whole genome shotgun (WGS) entry which is preliminary data.</text>
</comment>
<evidence type="ECO:0008006" key="4">
    <source>
        <dbReference type="Google" id="ProtNLM"/>
    </source>
</evidence>
<reference evidence="2 3" key="1">
    <citation type="submission" date="2023-08" db="EMBL/GenBank/DDBJ databases">
        <title>Streptococcus ruminantium-associated sheep mastitis outbreak detected in Italy is distinct from bovine isolates.</title>
        <authorList>
            <person name="Rosa M.N."/>
            <person name="Vezina B."/>
            <person name="Tola S."/>
        </authorList>
    </citation>
    <scope>NUCLEOTIDE SEQUENCE [LARGE SCALE GENOMIC DNA]</scope>
    <source>
        <strain evidence="2 3">OM6730</strain>
    </source>
</reference>
<dbReference type="GeneID" id="52228850"/>
<dbReference type="Proteomes" id="UP001228446">
    <property type="component" value="Unassembled WGS sequence"/>
</dbReference>
<keyword evidence="3" id="KW-1185">Reference proteome</keyword>
<organism evidence="2 3">
    <name type="scientific">Streptococcus ruminantium</name>
    <dbReference type="NCBI Taxonomy" id="1917441"/>
    <lineage>
        <taxon>Bacteria</taxon>
        <taxon>Bacillati</taxon>
        <taxon>Bacillota</taxon>
        <taxon>Bacilli</taxon>
        <taxon>Lactobacillales</taxon>
        <taxon>Streptococcaceae</taxon>
        <taxon>Streptococcus</taxon>
    </lineage>
</organism>
<feature type="transmembrane region" description="Helical" evidence="1">
    <location>
        <begin position="111"/>
        <end position="128"/>
    </location>
</feature>
<evidence type="ECO:0000256" key="1">
    <source>
        <dbReference type="SAM" id="Phobius"/>
    </source>
</evidence>
<keyword evidence="1" id="KW-1133">Transmembrane helix</keyword>
<feature type="transmembrane region" description="Helical" evidence="1">
    <location>
        <begin position="140"/>
        <end position="159"/>
    </location>
</feature>
<dbReference type="Pfam" id="PF22564">
    <property type="entry name" value="HAAS"/>
    <property type="match status" value="1"/>
</dbReference>
<feature type="transmembrane region" description="Helical" evidence="1">
    <location>
        <begin position="88"/>
        <end position="105"/>
    </location>
</feature>
<evidence type="ECO:0000313" key="3">
    <source>
        <dbReference type="Proteomes" id="UP001228446"/>
    </source>
</evidence>
<name>A0ABU1B482_9STRE</name>
<keyword evidence="1" id="KW-0812">Transmembrane</keyword>
<protein>
    <recommendedName>
        <fullName evidence="4">DUF1700 domain-containing protein</fullName>
    </recommendedName>
</protein>
<sequence>MTRSEYMAQLEKYLKKLPHKEFQEAITFFNEYFDEAGPEKESAIIEELGSPKEAASELINNMLSRHIEGETKDSDKLIDSTKPNNHPIYVFVALAFTFLLSWFFLSSGSVLGIFGIFIGAICGAFYLGKNLQEFRAVKKTVWLAFLAILSLPIAIPATLLLGGALIFLIFLVLGFLIGGLALGIGLFIGGAYLIWEGFSLLSQDFNVFLMGFGSGLSLIGGSILLYILTGFFAYWSWWLVKACFKWILKRGKRA</sequence>
<dbReference type="RefSeq" id="WP_120171279.1">
    <property type="nucleotide sequence ID" value="NZ_AP018400.1"/>
</dbReference>
<proteinExistence type="predicted"/>
<dbReference type="EMBL" id="JAVIBX010000020">
    <property type="protein sequence ID" value="MDQ8833330.1"/>
    <property type="molecule type" value="Genomic_DNA"/>
</dbReference>